<dbReference type="NCBIfam" id="TIGR01430">
    <property type="entry name" value="aden_deam"/>
    <property type="match status" value="1"/>
</dbReference>
<gene>
    <name evidence="7" type="primary">add</name>
    <name evidence="7" type="ORF">NBM05_05565</name>
</gene>
<organism evidence="7 8">
    <name type="scientific">Rothia santali</name>
    <dbReference type="NCBI Taxonomy" id="2949643"/>
    <lineage>
        <taxon>Bacteria</taxon>
        <taxon>Bacillati</taxon>
        <taxon>Actinomycetota</taxon>
        <taxon>Actinomycetes</taxon>
        <taxon>Micrococcales</taxon>
        <taxon>Micrococcaceae</taxon>
        <taxon>Rothia</taxon>
    </lineage>
</organism>
<accession>A0A9X2KH46</accession>
<evidence type="ECO:0000256" key="2">
    <source>
        <dbReference type="ARBA" id="ARBA00006676"/>
    </source>
</evidence>
<dbReference type="InterPro" id="IPR006330">
    <property type="entry name" value="Ado/ade_deaminase"/>
</dbReference>
<dbReference type="SUPFAM" id="SSF51556">
    <property type="entry name" value="Metallo-dependent hydrolases"/>
    <property type="match status" value="1"/>
</dbReference>
<dbReference type="RefSeq" id="WP_254165742.1">
    <property type="nucleotide sequence ID" value="NZ_JANAFB010000010.1"/>
</dbReference>
<dbReference type="PANTHER" id="PTHR43114:SF6">
    <property type="entry name" value="ADENINE DEAMINASE"/>
    <property type="match status" value="1"/>
</dbReference>
<comment type="caution">
    <text evidence="7">The sequence shown here is derived from an EMBL/GenBank/DDBJ whole genome shotgun (WGS) entry which is preliminary data.</text>
</comment>
<dbReference type="InterPro" id="IPR032466">
    <property type="entry name" value="Metal_Hydrolase"/>
</dbReference>
<comment type="similarity">
    <text evidence="2">Belongs to the metallo-dependent hydrolases superfamily. Adenosine and AMP deaminases family.</text>
</comment>
<sequence length="331" mass="36309">MKTIDLHIHLPGTVRAATLADLAAANGVELPMPATELYPRINSDPTEEELTRGPWFPLLRVYELISASLRTRGDFARTVYEAMQDGYHQSGTVYSEFAFSPSVHLAAGVEYREMVAGIEEGIEAARKDLGVDARALAAVNREDTPEVALAMVEEVVARPSDAVVGIGLDFDERKGLPATFAEAFQLAGRHGLKRTAHAGEHVPTAQTIPTCLDLLGCDRIDHGYHVLKDADVVKRCADEGVYFNTAFTTSRRALRPWRRESIREMLDAGLKVTINSDDPALFPTTLARELEITVDLLGEDRRREFVANGVEASFLPEAEKAALREAVAREG</sequence>
<dbReference type="PANTHER" id="PTHR43114">
    <property type="entry name" value="ADENINE DEAMINASE"/>
    <property type="match status" value="1"/>
</dbReference>
<dbReference type="Pfam" id="PF00962">
    <property type="entry name" value="A_deaminase"/>
    <property type="match status" value="1"/>
</dbReference>
<dbReference type="Proteomes" id="UP001139502">
    <property type="component" value="Unassembled WGS sequence"/>
</dbReference>
<dbReference type="GO" id="GO:0019239">
    <property type="term" value="F:deaminase activity"/>
    <property type="evidence" value="ECO:0007669"/>
    <property type="project" value="InterPro"/>
</dbReference>
<dbReference type="AlphaFoldDB" id="A0A9X2KH46"/>
<comment type="cofactor">
    <cofactor evidence="1">
        <name>Zn(2+)</name>
        <dbReference type="ChEBI" id="CHEBI:29105"/>
    </cofactor>
</comment>
<dbReference type="InterPro" id="IPR001365">
    <property type="entry name" value="A_deaminase_dom"/>
</dbReference>
<dbReference type="Gene3D" id="3.20.20.140">
    <property type="entry name" value="Metal-dependent hydrolases"/>
    <property type="match status" value="1"/>
</dbReference>
<dbReference type="GO" id="GO:0046872">
    <property type="term" value="F:metal ion binding"/>
    <property type="evidence" value="ECO:0007669"/>
    <property type="project" value="UniProtKB-KW"/>
</dbReference>
<evidence type="ECO:0000313" key="8">
    <source>
        <dbReference type="Proteomes" id="UP001139502"/>
    </source>
</evidence>
<dbReference type="EC" id="3.5.4.4" evidence="7"/>
<name>A0A9X2KH46_9MICC</name>
<evidence type="ECO:0000256" key="4">
    <source>
        <dbReference type="ARBA" id="ARBA00022801"/>
    </source>
</evidence>
<dbReference type="EMBL" id="JANAFB010000010">
    <property type="protein sequence ID" value="MCP3425497.1"/>
    <property type="molecule type" value="Genomic_DNA"/>
</dbReference>
<feature type="domain" description="Adenosine deaminase" evidence="6">
    <location>
        <begin position="5"/>
        <end position="328"/>
    </location>
</feature>
<protein>
    <submittedName>
        <fullName evidence="7">Adenosine deaminase</fullName>
        <ecNumber evidence="7">3.5.4.4</ecNumber>
    </submittedName>
</protein>
<reference evidence="7" key="1">
    <citation type="submission" date="2022-06" db="EMBL/GenBank/DDBJ databases">
        <title>Rothia sp. isolated from sandalwood seedling.</title>
        <authorList>
            <person name="Tuikhar N."/>
            <person name="Kirdat K."/>
            <person name="Thorat V."/>
            <person name="Swetha P."/>
            <person name="Padma S."/>
            <person name="Sundararaj R."/>
            <person name="Yadav A."/>
        </authorList>
    </citation>
    <scope>NUCLEOTIDE SEQUENCE</scope>
    <source>
        <strain evidence="7">AR01</strain>
    </source>
</reference>
<keyword evidence="3" id="KW-0479">Metal-binding</keyword>
<proteinExistence type="inferred from homology"/>
<evidence type="ECO:0000313" key="7">
    <source>
        <dbReference type="EMBL" id="MCP3425497.1"/>
    </source>
</evidence>
<keyword evidence="4 7" id="KW-0378">Hydrolase</keyword>
<keyword evidence="5" id="KW-0862">Zinc</keyword>
<evidence type="ECO:0000259" key="6">
    <source>
        <dbReference type="Pfam" id="PF00962"/>
    </source>
</evidence>
<keyword evidence="8" id="KW-1185">Reference proteome</keyword>
<evidence type="ECO:0000256" key="1">
    <source>
        <dbReference type="ARBA" id="ARBA00001947"/>
    </source>
</evidence>
<evidence type="ECO:0000256" key="3">
    <source>
        <dbReference type="ARBA" id="ARBA00022723"/>
    </source>
</evidence>
<dbReference type="GO" id="GO:0016814">
    <property type="term" value="F:hydrolase activity, acting on carbon-nitrogen (but not peptide) bonds, in cyclic amidines"/>
    <property type="evidence" value="ECO:0007669"/>
    <property type="project" value="UniProtKB-ARBA"/>
</dbReference>
<evidence type="ECO:0000256" key="5">
    <source>
        <dbReference type="ARBA" id="ARBA00022833"/>
    </source>
</evidence>